<name>A0AC61DB50_9FIRM</name>
<protein>
    <submittedName>
        <fullName evidence="1">Fasciclin</fullName>
    </submittedName>
</protein>
<evidence type="ECO:0000313" key="1">
    <source>
        <dbReference type="EMBL" id="PHV70484.1"/>
    </source>
</evidence>
<dbReference type="Proteomes" id="UP000224460">
    <property type="component" value="Unassembled WGS sequence"/>
</dbReference>
<keyword evidence="2" id="KW-1185">Reference proteome</keyword>
<accession>A0AC61DB50</accession>
<evidence type="ECO:0000313" key="2">
    <source>
        <dbReference type="Proteomes" id="UP000224460"/>
    </source>
</evidence>
<gene>
    <name evidence="1" type="ORF">CS063_10370</name>
</gene>
<comment type="caution">
    <text evidence="1">The sequence shown here is derived from an EMBL/GenBank/DDBJ whole genome shotgun (WGS) entry which is preliminary data.</text>
</comment>
<organism evidence="1 2">
    <name type="scientific">Sporanaerobium hydrogeniformans</name>
    <dbReference type="NCBI Taxonomy" id="3072179"/>
    <lineage>
        <taxon>Bacteria</taxon>
        <taxon>Bacillati</taxon>
        <taxon>Bacillota</taxon>
        <taxon>Clostridia</taxon>
        <taxon>Lachnospirales</taxon>
        <taxon>Lachnospiraceae</taxon>
        <taxon>Sporanaerobium</taxon>
    </lineage>
</organism>
<sequence length="179" mass="19251">MKKKYSIKIVLTLVLMLALGQSSLLAHHVRSVSTTTNQKQMSDKDIVTIASSDGRFTTLVAALKAAGLVDTLKGPGPFTVFAPTDEAFAKLPAGTVEELLKPENRGTLVNILTYHVIPGKITSKEATNLVGKEVEMLNKGKAKIEMKDGSLYIDGAKIIMTDIMGKNGVIHVIDTVMMP</sequence>
<proteinExistence type="predicted"/>
<dbReference type="EMBL" id="PEDL01000010">
    <property type="protein sequence ID" value="PHV70484.1"/>
    <property type="molecule type" value="Genomic_DNA"/>
</dbReference>
<reference evidence="1" key="1">
    <citation type="submission" date="2017-10" db="EMBL/GenBank/DDBJ databases">
        <title>Genome sequence of cellulolytic Lachnospiraceae bacterium XHS1971 isolated from hotspring sediment.</title>
        <authorList>
            <person name="Vasudevan G."/>
            <person name="Joshi A.J."/>
            <person name="Hivarkar S."/>
            <person name="Lanjekar V.B."/>
            <person name="Dhakephalkar P.K."/>
            <person name="Dagar S."/>
        </authorList>
    </citation>
    <scope>NUCLEOTIDE SEQUENCE</scope>
    <source>
        <strain evidence="1">XHS1971</strain>
    </source>
</reference>